<reference evidence="1 2" key="1">
    <citation type="submission" date="2024-10" db="EMBL/GenBank/DDBJ databases">
        <authorList>
            <person name="Kim D."/>
        </authorList>
    </citation>
    <scope>NUCLEOTIDE SEQUENCE [LARGE SCALE GENOMIC DNA]</scope>
    <source>
        <strain evidence="1">BH-2024</strain>
    </source>
</reference>
<protein>
    <recommendedName>
        <fullName evidence="3">Secreted protein</fullName>
    </recommendedName>
</protein>
<keyword evidence="2" id="KW-1185">Reference proteome</keyword>
<name>A0ABD2LU82_9BILA</name>
<dbReference type="EMBL" id="JBICBT010000277">
    <property type="protein sequence ID" value="KAL3118437.1"/>
    <property type="molecule type" value="Genomic_DNA"/>
</dbReference>
<gene>
    <name evidence="1" type="ORF">niasHT_004017</name>
</gene>
<dbReference type="Proteomes" id="UP001620626">
    <property type="component" value="Unassembled WGS sequence"/>
</dbReference>
<organism evidence="1 2">
    <name type="scientific">Heterodera trifolii</name>
    <dbReference type="NCBI Taxonomy" id="157864"/>
    <lineage>
        <taxon>Eukaryota</taxon>
        <taxon>Metazoa</taxon>
        <taxon>Ecdysozoa</taxon>
        <taxon>Nematoda</taxon>
        <taxon>Chromadorea</taxon>
        <taxon>Rhabditida</taxon>
        <taxon>Tylenchina</taxon>
        <taxon>Tylenchomorpha</taxon>
        <taxon>Tylenchoidea</taxon>
        <taxon>Heteroderidae</taxon>
        <taxon>Heteroderinae</taxon>
        <taxon>Heterodera</taxon>
    </lineage>
</organism>
<evidence type="ECO:0008006" key="3">
    <source>
        <dbReference type="Google" id="ProtNLM"/>
    </source>
</evidence>
<comment type="caution">
    <text evidence="1">The sequence shown here is derived from an EMBL/GenBank/DDBJ whole genome shotgun (WGS) entry which is preliminary data.</text>
</comment>
<evidence type="ECO:0000313" key="1">
    <source>
        <dbReference type="EMBL" id="KAL3118437.1"/>
    </source>
</evidence>
<sequence length="176" mass="19520">MCDEILFHFIVSFSGSSALLSAPSIAFSSVAPVFDLSFHRFALPFRPRLCFFKLRFALHLCACSFWPSSIRLLNLRFFECEIGSLPKGSAQRRPPECEITMPKGSAHCRPSECEIGSLPKGSAHCRPSECEIGSLPKGSAHCRSECEIGSLPKGSAQRRPTECEIGSLPWRMIIHF</sequence>
<proteinExistence type="predicted"/>
<dbReference type="AlphaFoldDB" id="A0ABD2LU82"/>
<evidence type="ECO:0000313" key="2">
    <source>
        <dbReference type="Proteomes" id="UP001620626"/>
    </source>
</evidence>
<accession>A0ABD2LU82</accession>